<protein>
    <submittedName>
        <fullName evidence="4">Outer membrane protein assembly factor BamB</fullName>
    </submittedName>
</protein>
<accession>A0A840WS62</accession>
<feature type="domain" description="Pyrrolo-quinoline quinone repeat" evidence="3">
    <location>
        <begin position="116"/>
        <end position="352"/>
    </location>
</feature>
<dbReference type="Proteomes" id="UP000553766">
    <property type="component" value="Unassembled WGS sequence"/>
</dbReference>
<evidence type="ECO:0000256" key="2">
    <source>
        <dbReference type="SAM" id="SignalP"/>
    </source>
</evidence>
<sequence>MTVARIAAIALIATAVLTACSDEEERLPGEREPIRISAAQTAAVNGAAPSGFGPSTQNTQWTHSGGAADGMGGHPALDAVLTQVWAVQVGSRPVEDLSITAEPIVAGGRVFTLDANGTVAATAETGGLLWSISLVPEGEEAEAGFGGGLAYSDNRVFVTTGFGQVTALDPANGGILWQEQFDSPFRAAPVADRNRVVVVTRTDLAVALDAGTGRTVWQFQGSKGAEGIASSAAPVLSDGIALVPFSAGEVLAIVARNGRRLWSFAVSDGRRGLARGSIGEITGAPVVQDARVYLGNQTGSIVAIEGAGGRESWRQADGAMDRAAVLGGSVYVITDRAVLLRMDAQTGRIIWSRPLDELLPDGETRVVYHGPVIAGGRLLVATEHGPVLSVSAEDGTLSTALTIPDGAASSPAIANGRLYILSNAGVLHAFE</sequence>
<keyword evidence="2" id="KW-0732">Signal</keyword>
<comment type="caution">
    <text evidence="4">The sequence shown here is derived from an EMBL/GenBank/DDBJ whole genome shotgun (WGS) entry which is preliminary data.</text>
</comment>
<dbReference type="InterPro" id="IPR002372">
    <property type="entry name" value="PQQ_rpt_dom"/>
</dbReference>
<dbReference type="SMART" id="SM00564">
    <property type="entry name" value="PQQ"/>
    <property type="match status" value="7"/>
</dbReference>
<dbReference type="InterPro" id="IPR015943">
    <property type="entry name" value="WD40/YVTN_repeat-like_dom_sf"/>
</dbReference>
<dbReference type="PROSITE" id="PS51257">
    <property type="entry name" value="PROKAR_LIPOPROTEIN"/>
    <property type="match status" value="1"/>
</dbReference>
<feature type="signal peptide" evidence="2">
    <location>
        <begin position="1"/>
        <end position="21"/>
    </location>
</feature>
<dbReference type="SUPFAM" id="SSF50998">
    <property type="entry name" value="Quinoprotein alcohol dehydrogenase-like"/>
    <property type="match status" value="1"/>
</dbReference>
<dbReference type="RefSeq" id="WP_184012169.1">
    <property type="nucleotide sequence ID" value="NZ_JACIJS010000007.1"/>
</dbReference>
<gene>
    <name evidence="4" type="ORF">FHS89_002533</name>
</gene>
<proteinExistence type="predicted"/>
<dbReference type="InterPro" id="IPR018391">
    <property type="entry name" value="PQQ_b-propeller_rpt"/>
</dbReference>
<dbReference type="InterPro" id="IPR011047">
    <property type="entry name" value="Quinoprotein_ADH-like_sf"/>
</dbReference>
<organism evidence="4 5">
    <name type="scientific">Rubricella aquisinus</name>
    <dbReference type="NCBI Taxonomy" id="2028108"/>
    <lineage>
        <taxon>Bacteria</taxon>
        <taxon>Pseudomonadati</taxon>
        <taxon>Pseudomonadota</taxon>
        <taxon>Alphaproteobacteria</taxon>
        <taxon>Rhodobacterales</taxon>
        <taxon>Paracoccaceae</taxon>
        <taxon>Rubricella</taxon>
    </lineage>
</organism>
<evidence type="ECO:0000313" key="4">
    <source>
        <dbReference type="EMBL" id="MBB5516502.1"/>
    </source>
</evidence>
<dbReference type="PANTHER" id="PTHR34512">
    <property type="entry name" value="CELL SURFACE PROTEIN"/>
    <property type="match status" value="1"/>
</dbReference>
<name>A0A840WS62_9RHOB</name>
<dbReference type="Pfam" id="PF13360">
    <property type="entry name" value="PQQ_2"/>
    <property type="match status" value="1"/>
</dbReference>
<dbReference type="EMBL" id="JACIJS010000007">
    <property type="protein sequence ID" value="MBB5516502.1"/>
    <property type="molecule type" value="Genomic_DNA"/>
</dbReference>
<feature type="chain" id="PRO_5032911951" evidence="2">
    <location>
        <begin position="22"/>
        <end position="431"/>
    </location>
</feature>
<dbReference type="PANTHER" id="PTHR34512:SF30">
    <property type="entry name" value="OUTER MEMBRANE PROTEIN ASSEMBLY FACTOR BAMB"/>
    <property type="match status" value="1"/>
</dbReference>
<reference evidence="4 5" key="1">
    <citation type="submission" date="2020-08" db="EMBL/GenBank/DDBJ databases">
        <title>Genomic Encyclopedia of Type Strains, Phase IV (KMG-IV): sequencing the most valuable type-strain genomes for metagenomic binning, comparative biology and taxonomic classification.</title>
        <authorList>
            <person name="Goeker M."/>
        </authorList>
    </citation>
    <scope>NUCLEOTIDE SEQUENCE [LARGE SCALE GENOMIC DNA]</scope>
    <source>
        <strain evidence="4 5">DSM 103377</strain>
    </source>
</reference>
<dbReference type="Gene3D" id="2.130.10.10">
    <property type="entry name" value="YVTN repeat-like/Quinoprotein amine dehydrogenase"/>
    <property type="match status" value="1"/>
</dbReference>
<evidence type="ECO:0000259" key="3">
    <source>
        <dbReference type="Pfam" id="PF13360"/>
    </source>
</evidence>
<keyword evidence="5" id="KW-1185">Reference proteome</keyword>
<feature type="region of interest" description="Disordered" evidence="1">
    <location>
        <begin position="46"/>
        <end position="67"/>
    </location>
</feature>
<evidence type="ECO:0000313" key="5">
    <source>
        <dbReference type="Proteomes" id="UP000553766"/>
    </source>
</evidence>
<dbReference type="AlphaFoldDB" id="A0A840WS62"/>
<evidence type="ECO:0000256" key="1">
    <source>
        <dbReference type="SAM" id="MobiDB-lite"/>
    </source>
</evidence>
<feature type="compositionally biased region" description="Polar residues" evidence="1">
    <location>
        <begin position="53"/>
        <end position="63"/>
    </location>
</feature>